<keyword evidence="4" id="KW-1185">Reference proteome</keyword>
<dbReference type="AlphaFoldDB" id="A0A4Y6PP61"/>
<protein>
    <recommendedName>
        <fullName evidence="5">Peptidase C-terminal archaeal/bacterial domain-containing protein</fullName>
    </recommendedName>
</protein>
<dbReference type="OrthoDB" id="5489745at2"/>
<feature type="compositionally biased region" description="Low complexity" evidence="1">
    <location>
        <begin position="30"/>
        <end position="71"/>
    </location>
</feature>
<evidence type="ECO:0008006" key="5">
    <source>
        <dbReference type="Google" id="ProtNLM"/>
    </source>
</evidence>
<evidence type="ECO:0000256" key="1">
    <source>
        <dbReference type="SAM" id="MobiDB-lite"/>
    </source>
</evidence>
<dbReference type="PROSITE" id="PS51257">
    <property type="entry name" value="PROKAR_LIPOPROTEIN"/>
    <property type="match status" value="1"/>
</dbReference>
<feature type="chain" id="PRO_5030106167" description="Peptidase C-terminal archaeal/bacterial domain-containing protein" evidence="2">
    <location>
        <begin position="20"/>
        <end position="414"/>
    </location>
</feature>
<dbReference type="EMBL" id="CP041186">
    <property type="protein sequence ID" value="QDG49993.1"/>
    <property type="molecule type" value="Genomic_DNA"/>
</dbReference>
<sequence>MKKNWKVITATLLAMALVAGCGSDDGPEGGASNIVGGNNNNGNNSRTDGGASDGGATDAGDVTTPDASDATDGTDGDTPDDAGDAADSDGSDGGDTPTTCPETPCAVGELCMDGSCVEATAENKCQLAEDLGTLTTSNTLTATGSFLGESDVLAASCSGDTGPEKIFKFTVAEDSLVQFQETWVGQADGKIEFRSTCTQQASQQRCYDAGSSLFVPANTDVWMVVEQDVGRSSDFTIELSASGESCPLGQSVCTNGEMEICTGGNQSQVFACADSCADGSACLGDFCDQAIDVTATATFTGDLKAYTNSIDFDGETFCALGDGSTVPTPGREVVFRFPNLVQGQTINIDAQTGDSNVNAVFILNGCGANPYQCVDVFVSPEKGDWVAPADGTYYVVVDKLTSGGETFQYSFEYK</sequence>
<organism evidence="3 4">
    <name type="scientific">Persicimonas caeni</name>
    <dbReference type="NCBI Taxonomy" id="2292766"/>
    <lineage>
        <taxon>Bacteria</taxon>
        <taxon>Deltaproteobacteria</taxon>
        <taxon>Bradymonadales</taxon>
        <taxon>Bradymonadaceae</taxon>
        <taxon>Persicimonas</taxon>
    </lineage>
</organism>
<reference evidence="3 4" key="1">
    <citation type="submission" date="2019-06" db="EMBL/GenBank/DDBJ databases">
        <title>Persicimonas caeni gen. nov., sp. nov., a predatory bacterium isolated from solar saltern.</title>
        <authorList>
            <person name="Wang S."/>
        </authorList>
    </citation>
    <scope>NUCLEOTIDE SEQUENCE [LARGE SCALE GENOMIC DNA]</scope>
    <source>
        <strain evidence="3 4">YN101</strain>
    </source>
</reference>
<accession>A0A5B8Y0K6</accession>
<evidence type="ECO:0000256" key="2">
    <source>
        <dbReference type="SAM" id="SignalP"/>
    </source>
</evidence>
<feature type="signal peptide" evidence="2">
    <location>
        <begin position="1"/>
        <end position="19"/>
    </location>
</feature>
<dbReference type="Gene3D" id="2.60.120.380">
    <property type="match status" value="1"/>
</dbReference>
<feature type="compositionally biased region" description="Acidic residues" evidence="1">
    <location>
        <begin position="72"/>
        <end position="92"/>
    </location>
</feature>
<evidence type="ECO:0000313" key="3">
    <source>
        <dbReference type="EMBL" id="QDG49993.1"/>
    </source>
</evidence>
<accession>A0A4Y6PP61</accession>
<keyword evidence="2" id="KW-0732">Signal</keyword>
<feature type="region of interest" description="Disordered" evidence="1">
    <location>
        <begin position="23"/>
        <end position="98"/>
    </location>
</feature>
<proteinExistence type="predicted"/>
<dbReference type="RefSeq" id="WP_141196489.1">
    <property type="nucleotide sequence ID" value="NZ_CP041186.1"/>
</dbReference>
<gene>
    <name evidence="3" type="ORF">FIV42_04330</name>
</gene>
<name>A0A4Y6PP61_PERCE</name>
<dbReference type="Proteomes" id="UP000315995">
    <property type="component" value="Chromosome"/>
</dbReference>
<evidence type="ECO:0000313" key="4">
    <source>
        <dbReference type="Proteomes" id="UP000315995"/>
    </source>
</evidence>